<accession>W4K2F6</accession>
<dbReference type="EMBL" id="KI925460">
    <property type="protein sequence ID" value="ETW79530.1"/>
    <property type="molecule type" value="Genomic_DNA"/>
</dbReference>
<protein>
    <submittedName>
        <fullName evidence="2">Uncharacterized protein</fullName>
    </submittedName>
</protein>
<reference evidence="2 3" key="1">
    <citation type="journal article" date="2012" name="New Phytol.">
        <title>Insight into trade-off between wood decay and parasitism from the genome of a fungal forest pathogen.</title>
        <authorList>
            <person name="Olson A."/>
            <person name="Aerts A."/>
            <person name="Asiegbu F."/>
            <person name="Belbahri L."/>
            <person name="Bouzid O."/>
            <person name="Broberg A."/>
            <person name="Canback B."/>
            <person name="Coutinho P.M."/>
            <person name="Cullen D."/>
            <person name="Dalman K."/>
            <person name="Deflorio G."/>
            <person name="van Diepen L.T."/>
            <person name="Dunand C."/>
            <person name="Duplessis S."/>
            <person name="Durling M."/>
            <person name="Gonthier P."/>
            <person name="Grimwood J."/>
            <person name="Fossdal C.G."/>
            <person name="Hansson D."/>
            <person name="Henrissat B."/>
            <person name="Hietala A."/>
            <person name="Himmelstrand K."/>
            <person name="Hoffmeister D."/>
            <person name="Hogberg N."/>
            <person name="James T.Y."/>
            <person name="Karlsson M."/>
            <person name="Kohler A."/>
            <person name="Kues U."/>
            <person name="Lee Y.H."/>
            <person name="Lin Y.C."/>
            <person name="Lind M."/>
            <person name="Lindquist E."/>
            <person name="Lombard V."/>
            <person name="Lucas S."/>
            <person name="Lunden K."/>
            <person name="Morin E."/>
            <person name="Murat C."/>
            <person name="Park J."/>
            <person name="Raffaello T."/>
            <person name="Rouze P."/>
            <person name="Salamov A."/>
            <person name="Schmutz J."/>
            <person name="Solheim H."/>
            <person name="Stahlberg J."/>
            <person name="Velez H."/>
            <person name="de Vries R.P."/>
            <person name="Wiebenga A."/>
            <person name="Woodward S."/>
            <person name="Yakovlev I."/>
            <person name="Garbelotto M."/>
            <person name="Martin F."/>
            <person name="Grigoriev I.V."/>
            <person name="Stenlid J."/>
        </authorList>
    </citation>
    <scope>NUCLEOTIDE SEQUENCE [LARGE SCALE GENOMIC DNA]</scope>
    <source>
        <strain evidence="2 3">TC 32-1</strain>
    </source>
</reference>
<gene>
    <name evidence="2" type="ORF">HETIRDRAFT_477117</name>
</gene>
<feature type="region of interest" description="Disordered" evidence="1">
    <location>
        <begin position="21"/>
        <end position="63"/>
    </location>
</feature>
<evidence type="ECO:0000313" key="3">
    <source>
        <dbReference type="Proteomes" id="UP000030671"/>
    </source>
</evidence>
<evidence type="ECO:0000313" key="2">
    <source>
        <dbReference type="EMBL" id="ETW79530.1"/>
    </source>
</evidence>
<dbReference type="AlphaFoldDB" id="W4K2F6"/>
<evidence type="ECO:0000256" key="1">
    <source>
        <dbReference type="SAM" id="MobiDB-lite"/>
    </source>
</evidence>
<keyword evidence="3" id="KW-1185">Reference proteome</keyword>
<dbReference type="InParanoid" id="W4K2F6"/>
<dbReference type="KEGG" id="hir:HETIRDRAFT_477117"/>
<dbReference type="RefSeq" id="XP_009548112.1">
    <property type="nucleotide sequence ID" value="XM_009549817.1"/>
</dbReference>
<dbReference type="Proteomes" id="UP000030671">
    <property type="component" value="Unassembled WGS sequence"/>
</dbReference>
<name>W4K2F6_HETIT</name>
<dbReference type="GeneID" id="20677729"/>
<dbReference type="HOGENOM" id="CLU_2886073_0_0_1"/>
<organism evidence="2 3">
    <name type="scientific">Heterobasidion irregulare (strain TC 32-1)</name>
    <dbReference type="NCBI Taxonomy" id="747525"/>
    <lineage>
        <taxon>Eukaryota</taxon>
        <taxon>Fungi</taxon>
        <taxon>Dikarya</taxon>
        <taxon>Basidiomycota</taxon>
        <taxon>Agaricomycotina</taxon>
        <taxon>Agaricomycetes</taxon>
        <taxon>Russulales</taxon>
        <taxon>Bondarzewiaceae</taxon>
        <taxon>Heterobasidion</taxon>
        <taxon>Heterobasidion annosum species complex</taxon>
    </lineage>
</organism>
<proteinExistence type="predicted"/>
<sequence length="63" mass="7057">MIQLFNSAAAKKITSGMSDIMEPLHVTRQKNVRRDPRSACMGRHGGTRPTSPQRFPASERLPH</sequence>